<dbReference type="Proteomes" id="UP000231602">
    <property type="component" value="Unassembled WGS sequence"/>
</dbReference>
<name>A0A2H0RC64_9BACT</name>
<comment type="caution">
    <text evidence="1">The sequence shown here is derived from an EMBL/GenBank/DDBJ whole genome shotgun (WGS) entry which is preliminary data.</text>
</comment>
<accession>A0A2H0RC64</accession>
<dbReference type="EMBL" id="PCXV01000024">
    <property type="protein sequence ID" value="PIR44119.1"/>
    <property type="molecule type" value="Genomic_DNA"/>
</dbReference>
<evidence type="ECO:0000313" key="1">
    <source>
        <dbReference type="EMBL" id="PIR44119.1"/>
    </source>
</evidence>
<proteinExistence type="predicted"/>
<organism evidence="1 2">
    <name type="scientific">Candidatus Wolfebacteria bacterium CG10_big_fil_rev_8_21_14_0_10_31_9</name>
    <dbReference type="NCBI Taxonomy" id="1975070"/>
    <lineage>
        <taxon>Bacteria</taxon>
        <taxon>Candidatus Wolfeibacteriota</taxon>
    </lineage>
</organism>
<evidence type="ECO:0000313" key="2">
    <source>
        <dbReference type="Proteomes" id="UP000231602"/>
    </source>
</evidence>
<gene>
    <name evidence="1" type="ORF">COV23_01440</name>
</gene>
<dbReference type="AlphaFoldDB" id="A0A2H0RC64"/>
<reference evidence="1 2" key="1">
    <citation type="submission" date="2017-09" db="EMBL/GenBank/DDBJ databases">
        <title>Depth-based differentiation of microbial function through sediment-hosted aquifers and enrichment of novel symbionts in the deep terrestrial subsurface.</title>
        <authorList>
            <person name="Probst A.J."/>
            <person name="Ladd B."/>
            <person name="Jarett J.K."/>
            <person name="Geller-Mcgrath D.E."/>
            <person name="Sieber C.M."/>
            <person name="Emerson J.B."/>
            <person name="Anantharaman K."/>
            <person name="Thomas B.C."/>
            <person name="Malmstrom R."/>
            <person name="Stieglmeier M."/>
            <person name="Klingl A."/>
            <person name="Woyke T."/>
            <person name="Ryan C.M."/>
            <person name="Banfield J.F."/>
        </authorList>
    </citation>
    <scope>NUCLEOTIDE SEQUENCE [LARGE SCALE GENOMIC DNA]</scope>
    <source>
        <strain evidence="1">CG10_big_fil_rev_8_21_14_0_10_31_9</strain>
    </source>
</reference>
<evidence type="ECO:0008006" key="3">
    <source>
        <dbReference type="Google" id="ProtNLM"/>
    </source>
</evidence>
<protein>
    <recommendedName>
        <fullName evidence="3">Zinc-binding domain-containing protein</fullName>
    </recommendedName>
</protein>
<sequence>MNFEIKNCQNCKTNFEIVGEDFEFYDKIKVPPPTFCPECRMKRRFMWRNERFLYKRKSDFSGQMIFSGIFPQSPVKIYERDIWVSDK</sequence>